<dbReference type="OrthoDB" id="2677454at2759"/>
<organism evidence="3 4">
    <name type="scientific">Hydnomerulius pinastri MD-312</name>
    <dbReference type="NCBI Taxonomy" id="994086"/>
    <lineage>
        <taxon>Eukaryota</taxon>
        <taxon>Fungi</taxon>
        <taxon>Dikarya</taxon>
        <taxon>Basidiomycota</taxon>
        <taxon>Agaricomycotina</taxon>
        <taxon>Agaricomycetes</taxon>
        <taxon>Agaricomycetidae</taxon>
        <taxon>Boletales</taxon>
        <taxon>Boletales incertae sedis</taxon>
        <taxon>Leucogyrophana</taxon>
    </lineage>
</organism>
<feature type="transmembrane region" description="Helical" evidence="1">
    <location>
        <begin position="20"/>
        <end position="40"/>
    </location>
</feature>
<dbReference type="InterPro" id="IPR045339">
    <property type="entry name" value="DUF6534"/>
</dbReference>
<feature type="transmembrane region" description="Helical" evidence="1">
    <location>
        <begin position="52"/>
        <end position="77"/>
    </location>
</feature>
<protein>
    <recommendedName>
        <fullName evidence="2">DUF6534 domain-containing protein</fullName>
    </recommendedName>
</protein>
<sequence>MSAVAFTGVDLGLYTGSTLAGIFGCLVLYGVSIMQTFIYYVGYPKDSIAQKLLVAIVFVLDTAHTLLACSGIWNYLIQDYGDLPNISVLHVPITLVILVTPLVSFLVQSYFVWRIWFLSAGRFKWMFPAVMMPCVTLQPALSFYYIAKLLTTPTVAELSSPLMMKLANACNGTAAAVDITITIAMCTLLAMGRTRFNANTDRMLLRLIVISINTGLWTALFALFAVILHVAYPGDLIYTGVYFPLCTLYCNTLVANFNVRSYARGHDRVYCLPTIPTSDSYRSDRSSWNPQPLGITVETSKVTDSETFPRKTPTDTHSRV</sequence>
<dbReference type="Proteomes" id="UP000053820">
    <property type="component" value="Unassembled WGS sequence"/>
</dbReference>
<reference evidence="3 4" key="1">
    <citation type="submission" date="2014-04" db="EMBL/GenBank/DDBJ databases">
        <title>Evolutionary Origins and Diversification of the Mycorrhizal Mutualists.</title>
        <authorList>
            <consortium name="DOE Joint Genome Institute"/>
            <consortium name="Mycorrhizal Genomics Consortium"/>
            <person name="Kohler A."/>
            <person name="Kuo A."/>
            <person name="Nagy L.G."/>
            <person name="Floudas D."/>
            <person name="Copeland A."/>
            <person name="Barry K.W."/>
            <person name="Cichocki N."/>
            <person name="Veneault-Fourrey C."/>
            <person name="LaButti K."/>
            <person name="Lindquist E.A."/>
            <person name="Lipzen A."/>
            <person name="Lundell T."/>
            <person name="Morin E."/>
            <person name="Murat C."/>
            <person name="Riley R."/>
            <person name="Ohm R."/>
            <person name="Sun H."/>
            <person name="Tunlid A."/>
            <person name="Henrissat B."/>
            <person name="Grigoriev I.V."/>
            <person name="Hibbett D.S."/>
            <person name="Martin F."/>
        </authorList>
    </citation>
    <scope>NUCLEOTIDE SEQUENCE [LARGE SCALE GENOMIC DNA]</scope>
    <source>
        <strain evidence="3 4">MD-312</strain>
    </source>
</reference>
<evidence type="ECO:0000313" key="3">
    <source>
        <dbReference type="EMBL" id="KIJ64709.1"/>
    </source>
</evidence>
<dbReference type="PANTHER" id="PTHR40465">
    <property type="entry name" value="CHROMOSOME 1, WHOLE GENOME SHOTGUN SEQUENCE"/>
    <property type="match status" value="1"/>
</dbReference>
<feature type="transmembrane region" description="Helical" evidence="1">
    <location>
        <begin position="166"/>
        <end position="191"/>
    </location>
</feature>
<dbReference type="Pfam" id="PF20152">
    <property type="entry name" value="DUF6534"/>
    <property type="match status" value="1"/>
</dbReference>
<feature type="transmembrane region" description="Helical" evidence="1">
    <location>
        <begin position="203"/>
        <end position="230"/>
    </location>
</feature>
<dbReference type="HOGENOM" id="CLU_046025_5_0_1"/>
<evidence type="ECO:0000313" key="4">
    <source>
        <dbReference type="Proteomes" id="UP000053820"/>
    </source>
</evidence>
<feature type="transmembrane region" description="Helical" evidence="1">
    <location>
        <begin position="125"/>
        <end position="146"/>
    </location>
</feature>
<feature type="transmembrane region" description="Helical" evidence="1">
    <location>
        <begin position="89"/>
        <end position="113"/>
    </location>
</feature>
<evidence type="ECO:0000259" key="2">
    <source>
        <dbReference type="Pfam" id="PF20152"/>
    </source>
</evidence>
<keyword evidence="1" id="KW-1133">Transmembrane helix</keyword>
<dbReference type="PANTHER" id="PTHR40465:SF1">
    <property type="entry name" value="DUF6534 DOMAIN-CONTAINING PROTEIN"/>
    <property type="match status" value="1"/>
</dbReference>
<proteinExistence type="predicted"/>
<name>A0A0C9VGM9_9AGAM</name>
<evidence type="ECO:0000256" key="1">
    <source>
        <dbReference type="SAM" id="Phobius"/>
    </source>
</evidence>
<dbReference type="EMBL" id="KN839845">
    <property type="protein sequence ID" value="KIJ64709.1"/>
    <property type="molecule type" value="Genomic_DNA"/>
</dbReference>
<feature type="domain" description="DUF6534" evidence="2">
    <location>
        <begin position="174"/>
        <end position="261"/>
    </location>
</feature>
<dbReference type="AlphaFoldDB" id="A0A0C9VGM9"/>
<keyword evidence="1" id="KW-0812">Transmembrane</keyword>
<gene>
    <name evidence="3" type="ORF">HYDPIDRAFT_28075</name>
</gene>
<keyword evidence="4" id="KW-1185">Reference proteome</keyword>
<accession>A0A0C9VGM9</accession>
<keyword evidence="1" id="KW-0472">Membrane</keyword>
<feature type="transmembrane region" description="Helical" evidence="1">
    <location>
        <begin position="236"/>
        <end position="259"/>
    </location>
</feature>